<dbReference type="CDD" id="cd02440">
    <property type="entry name" value="AdoMet_MTases"/>
    <property type="match status" value="1"/>
</dbReference>
<keyword evidence="3" id="KW-0489">Methyltransferase</keyword>
<name>A0A2T6C2U2_9FLAO</name>
<dbReference type="Gene3D" id="2.20.25.110">
    <property type="entry name" value="S-adenosyl-L-methionine-dependent methyltransferases"/>
    <property type="match status" value="1"/>
</dbReference>
<evidence type="ECO:0000256" key="1">
    <source>
        <dbReference type="ARBA" id="ARBA00022679"/>
    </source>
</evidence>
<evidence type="ECO:0000259" key="2">
    <source>
        <dbReference type="Pfam" id="PF13649"/>
    </source>
</evidence>
<dbReference type="RefSeq" id="WP_108113611.1">
    <property type="nucleotide sequence ID" value="NZ_QBKT01000002.1"/>
</dbReference>
<dbReference type="AlphaFoldDB" id="A0A2T6C2U2"/>
<gene>
    <name evidence="3" type="ORF">C8N46_1028</name>
</gene>
<protein>
    <submittedName>
        <fullName evidence="3">Methyltransferase family protein</fullName>
    </submittedName>
</protein>
<comment type="caution">
    <text evidence="3">The sequence shown here is derived from an EMBL/GenBank/DDBJ whole genome shotgun (WGS) entry which is preliminary data.</text>
</comment>
<dbReference type="EMBL" id="QBKT01000002">
    <property type="protein sequence ID" value="PTX62613.1"/>
    <property type="molecule type" value="Genomic_DNA"/>
</dbReference>
<organism evidence="3 4">
    <name type="scientific">Kordia periserrulae</name>
    <dbReference type="NCBI Taxonomy" id="701523"/>
    <lineage>
        <taxon>Bacteria</taxon>
        <taxon>Pseudomonadati</taxon>
        <taxon>Bacteroidota</taxon>
        <taxon>Flavobacteriia</taxon>
        <taxon>Flavobacteriales</taxon>
        <taxon>Flavobacteriaceae</taxon>
        <taxon>Kordia</taxon>
    </lineage>
</organism>
<dbReference type="SUPFAM" id="SSF53335">
    <property type="entry name" value="S-adenosyl-L-methionine-dependent methyltransferases"/>
    <property type="match status" value="1"/>
</dbReference>
<feature type="domain" description="Methyltransferase" evidence="2">
    <location>
        <begin position="49"/>
        <end position="139"/>
    </location>
</feature>
<dbReference type="InterPro" id="IPR041698">
    <property type="entry name" value="Methyltransf_25"/>
</dbReference>
<dbReference type="PANTHER" id="PTHR43861">
    <property type="entry name" value="TRANS-ACONITATE 2-METHYLTRANSFERASE-RELATED"/>
    <property type="match status" value="1"/>
</dbReference>
<dbReference type="OrthoDB" id="9811589at2"/>
<dbReference type="Proteomes" id="UP000244090">
    <property type="component" value="Unassembled WGS sequence"/>
</dbReference>
<reference evidence="3 4" key="1">
    <citation type="submission" date="2018-04" db="EMBL/GenBank/DDBJ databases">
        <title>Genomic Encyclopedia of Archaeal and Bacterial Type Strains, Phase II (KMG-II): from individual species to whole genera.</title>
        <authorList>
            <person name="Goeker M."/>
        </authorList>
    </citation>
    <scope>NUCLEOTIDE SEQUENCE [LARGE SCALE GENOMIC DNA]</scope>
    <source>
        <strain evidence="3 4">DSM 25731</strain>
    </source>
</reference>
<dbReference type="Gene3D" id="3.40.50.150">
    <property type="entry name" value="Vaccinia Virus protein VP39"/>
    <property type="match status" value="1"/>
</dbReference>
<accession>A0A2T6C2U2</accession>
<dbReference type="InterPro" id="IPR029063">
    <property type="entry name" value="SAM-dependent_MTases_sf"/>
</dbReference>
<dbReference type="GO" id="GO:0032259">
    <property type="term" value="P:methylation"/>
    <property type="evidence" value="ECO:0007669"/>
    <property type="project" value="UniProtKB-KW"/>
</dbReference>
<sequence>MQTENTTWYASWFDTPYYHILYKDRGYDEAESFMKHLVEFLNVPENATILDLACGKGRHSVFLNKMGYNVTGVDLSENSIAYASQFANDTLRFEVHDMCKPYPKQFDAVFNLFTSFGYFEHESDNLRTLKSIKAELNEHGFGVIDFLNAEYVIDNLVENEVKEVDGIIFRLHRYVEDGFIYKDIRFEADGEAHHYTEKVKALTLEDFELYFRAADIDLLAIFGDYSLGKFDAKTSTRLIMIFK</sequence>
<dbReference type="Pfam" id="PF13649">
    <property type="entry name" value="Methyltransf_25"/>
    <property type="match status" value="1"/>
</dbReference>
<dbReference type="GO" id="GO:0008168">
    <property type="term" value="F:methyltransferase activity"/>
    <property type="evidence" value="ECO:0007669"/>
    <property type="project" value="UniProtKB-KW"/>
</dbReference>
<keyword evidence="1 3" id="KW-0808">Transferase</keyword>
<evidence type="ECO:0000313" key="3">
    <source>
        <dbReference type="EMBL" id="PTX62613.1"/>
    </source>
</evidence>
<evidence type="ECO:0000313" key="4">
    <source>
        <dbReference type="Proteomes" id="UP000244090"/>
    </source>
</evidence>
<keyword evidence="4" id="KW-1185">Reference proteome</keyword>
<proteinExistence type="predicted"/>